<evidence type="ECO:0000313" key="2">
    <source>
        <dbReference type="EMBL" id="KAK9401335.1"/>
    </source>
</evidence>
<keyword evidence="2" id="KW-0378">Hydrolase</keyword>
<evidence type="ECO:0000259" key="1">
    <source>
        <dbReference type="Pfam" id="PF17807"/>
    </source>
</evidence>
<dbReference type="Gene3D" id="3.30.40.10">
    <property type="entry name" value="Zinc/RING finger domain, C3HC4 (zinc finger)"/>
    <property type="match status" value="1"/>
</dbReference>
<feature type="domain" description="Ubiquitinyl hydrolase variant UBP zinc finger" evidence="1">
    <location>
        <begin position="31"/>
        <end position="93"/>
    </location>
</feature>
<comment type="caution">
    <text evidence="2">The sequence shown here is derived from an EMBL/GenBank/DDBJ whole genome shotgun (WGS) entry which is preliminary data.</text>
</comment>
<proteinExistence type="predicted"/>
<organism evidence="2 3">
    <name type="scientific">Crotalus adamanteus</name>
    <name type="common">Eastern diamondback rattlesnake</name>
    <dbReference type="NCBI Taxonomy" id="8729"/>
    <lineage>
        <taxon>Eukaryota</taxon>
        <taxon>Metazoa</taxon>
        <taxon>Chordata</taxon>
        <taxon>Craniata</taxon>
        <taxon>Vertebrata</taxon>
        <taxon>Euteleostomi</taxon>
        <taxon>Lepidosauria</taxon>
        <taxon>Squamata</taxon>
        <taxon>Bifurcata</taxon>
        <taxon>Unidentata</taxon>
        <taxon>Episquamata</taxon>
        <taxon>Toxicofera</taxon>
        <taxon>Serpentes</taxon>
        <taxon>Colubroidea</taxon>
        <taxon>Viperidae</taxon>
        <taxon>Crotalinae</taxon>
        <taxon>Crotalus</taxon>
    </lineage>
</organism>
<dbReference type="GO" id="GO:0016787">
    <property type="term" value="F:hydrolase activity"/>
    <property type="evidence" value="ECO:0007669"/>
    <property type="project" value="UniProtKB-KW"/>
</dbReference>
<keyword evidence="3" id="KW-1185">Reference proteome</keyword>
<dbReference type="EMBL" id="JAOTOJ010000005">
    <property type="protein sequence ID" value="KAK9401335.1"/>
    <property type="molecule type" value="Genomic_DNA"/>
</dbReference>
<dbReference type="InterPro" id="IPR041432">
    <property type="entry name" value="UBP13_Znf-UBP_var"/>
</dbReference>
<gene>
    <name evidence="2" type="ORF">NXF25_012049</name>
</gene>
<sequence>MERAALFAQGREAPMAAGDVGELLVPYMPTIRVPKTGDRVYKTECAFSYDSPDSEGGLYVCMNTFLGFGREHVERHYRKTGQCVYLHIKRHMREKVTGASGGALPKRRNTKLFLGIVKSCFHTLLLTNRVNSILNPFFVLLKVPRKETEQRTD</sequence>
<protein>
    <submittedName>
        <fullName evidence="2">Ubiquitin carboxyl-terminal hydrolase 13</fullName>
    </submittedName>
</protein>
<dbReference type="Pfam" id="PF17807">
    <property type="entry name" value="zf-UBP_var"/>
    <property type="match status" value="1"/>
</dbReference>
<dbReference type="Proteomes" id="UP001474421">
    <property type="component" value="Unassembled WGS sequence"/>
</dbReference>
<accession>A0AAW1BGV7</accession>
<evidence type="ECO:0000313" key="3">
    <source>
        <dbReference type="Proteomes" id="UP001474421"/>
    </source>
</evidence>
<dbReference type="AlphaFoldDB" id="A0AAW1BGV7"/>
<reference evidence="2 3" key="1">
    <citation type="journal article" date="2024" name="Proc. Natl. Acad. Sci. U.S.A.">
        <title>The genetic regulatory architecture and epigenomic basis for age-related changes in rattlesnake venom.</title>
        <authorList>
            <person name="Hogan M.P."/>
            <person name="Holding M.L."/>
            <person name="Nystrom G.S."/>
            <person name="Colston T.J."/>
            <person name="Bartlett D.A."/>
            <person name="Mason A.J."/>
            <person name="Ellsworth S.A."/>
            <person name="Rautsaw R.M."/>
            <person name="Lawrence K.C."/>
            <person name="Strickland J.L."/>
            <person name="He B."/>
            <person name="Fraser P."/>
            <person name="Margres M.J."/>
            <person name="Gilbert D.M."/>
            <person name="Gibbs H.L."/>
            <person name="Parkinson C.L."/>
            <person name="Rokyta D.R."/>
        </authorList>
    </citation>
    <scope>NUCLEOTIDE SEQUENCE [LARGE SCALE GENOMIC DNA]</scope>
    <source>
        <strain evidence="2">DRR0105</strain>
    </source>
</reference>
<dbReference type="InterPro" id="IPR013083">
    <property type="entry name" value="Znf_RING/FYVE/PHD"/>
</dbReference>
<dbReference type="FunFam" id="3.30.40.10:FF:000328">
    <property type="entry name" value="Ubiquitin carboxyl-terminal hydrolase"/>
    <property type="match status" value="1"/>
</dbReference>
<name>A0AAW1BGV7_CROAD</name>